<dbReference type="STRING" id="943830.A4A58_09135"/>
<dbReference type="InterPro" id="IPR005119">
    <property type="entry name" value="LysR_subst-bd"/>
</dbReference>
<accession>A0A163YIZ5</accession>
<dbReference type="EMBL" id="LVYV01000023">
    <property type="protein sequence ID" value="KZD22209.1"/>
    <property type="molecule type" value="Genomic_DNA"/>
</dbReference>
<dbReference type="InterPro" id="IPR036390">
    <property type="entry name" value="WH_DNA-bd_sf"/>
</dbReference>
<dbReference type="OrthoDB" id="7781876at2"/>
<name>A0A163YIZ5_9BRAD</name>
<keyword evidence="3" id="KW-0805">Transcription regulation</keyword>
<comment type="function">
    <text evidence="1">NodD regulates the expression of the nodABCFE genes which encode other nodulation proteins. NodD is also a negative regulator of its own expression. Binds flavonoids as inducers.</text>
</comment>
<comment type="caution">
    <text evidence="7">The sequence shown here is derived from an EMBL/GenBank/DDBJ whole genome shotgun (WGS) entry which is preliminary data.</text>
</comment>
<evidence type="ECO:0000259" key="6">
    <source>
        <dbReference type="PROSITE" id="PS50931"/>
    </source>
</evidence>
<dbReference type="GO" id="GO:0003700">
    <property type="term" value="F:DNA-binding transcription factor activity"/>
    <property type="evidence" value="ECO:0007669"/>
    <property type="project" value="InterPro"/>
</dbReference>
<dbReference type="RefSeq" id="WP_068734705.1">
    <property type="nucleotide sequence ID" value="NZ_LVYV01000023.1"/>
</dbReference>
<evidence type="ECO:0000313" key="7">
    <source>
        <dbReference type="EMBL" id="KZD22209.1"/>
    </source>
</evidence>
<evidence type="ECO:0000256" key="4">
    <source>
        <dbReference type="ARBA" id="ARBA00023125"/>
    </source>
</evidence>
<dbReference type="InterPro" id="IPR000847">
    <property type="entry name" value="LysR_HTH_N"/>
</dbReference>
<dbReference type="Pfam" id="PF03466">
    <property type="entry name" value="LysR_substrate"/>
    <property type="match status" value="1"/>
</dbReference>
<dbReference type="Proteomes" id="UP000076574">
    <property type="component" value="Unassembled WGS sequence"/>
</dbReference>
<evidence type="ECO:0000313" key="8">
    <source>
        <dbReference type="Proteomes" id="UP000076574"/>
    </source>
</evidence>
<evidence type="ECO:0000256" key="5">
    <source>
        <dbReference type="ARBA" id="ARBA00023163"/>
    </source>
</evidence>
<dbReference type="Gene3D" id="1.10.10.10">
    <property type="entry name" value="Winged helix-like DNA-binding domain superfamily/Winged helix DNA-binding domain"/>
    <property type="match status" value="2"/>
</dbReference>
<keyword evidence="8" id="KW-1185">Reference proteome</keyword>
<dbReference type="AlphaFoldDB" id="A0A163YIZ5"/>
<dbReference type="GO" id="GO:0003677">
    <property type="term" value="F:DNA binding"/>
    <property type="evidence" value="ECO:0007669"/>
    <property type="project" value="UniProtKB-KW"/>
</dbReference>
<dbReference type="InterPro" id="IPR036388">
    <property type="entry name" value="WH-like_DNA-bd_sf"/>
</dbReference>
<sequence length="406" mass="43755">MDIATLVMTAVVLRCGNVREAARQLGRAPSTLSAAVKRFERSIAAPLLNRAGAASFLTLEARRMLNDIEAASDIARAVIAPRLAADAALAFCASRDISLTALQRVALVAETGSVRRAARIIRLGQPQLARQIARVEDELGRVLFDRSRVGVTPTTACQLLIASLGELEKTMQRLSRRARERFRSTNATIRLGAVMPLGHESNVARLLAFLVAAWQRDRPTQPLFVTNGTAEDLLTGLKDKRCDVALIDSDTIPADVSSRALVRSKLVVVGAREVLGDQPDVMRVLRQQPLALPSRRTGLGQAAHRLLAQLLPQAEIDALAITEIDSIPIIANLMLDFGFVSVLPESALVSFDARLVALPVDPGLELILSLVWVQTEGARRGARSILAALRNYAPATPAAAMMVNSD</sequence>
<dbReference type="Pfam" id="PF00126">
    <property type="entry name" value="HTH_1"/>
    <property type="match status" value="2"/>
</dbReference>
<dbReference type="PROSITE" id="PS50931">
    <property type="entry name" value="HTH_LYSR"/>
    <property type="match status" value="2"/>
</dbReference>
<reference evidence="7 8" key="1">
    <citation type="submission" date="2016-03" db="EMBL/GenBank/DDBJ databases">
        <title>Microsymbionts genomes from the relict species Vavilovia formosa (Stev.) Fed.</title>
        <authorList>
            <person name="Kopat V."/>
            <person name="Chirak E."/>
            <person name="Kimeklis A."/>
            <person name="Andronov E."/>
        </authorList>
    </citation>
    <scope>NUCLEOTIDE SEQUENCE [LARGE SCALE GENOMIC DNA]</scope>
    <source>
        <strain evidence="7 8">Vaf07</strain>
    </source>
</reference>
<keyword evidence="5" id="KW-0804">Transcription</keyword>
<organism evidence="7 8">
    <name type="scientific">Tardiphaga robiniae</name>
    <dbReference type="NCBI Taxonomy" id="943830"/>
    <lineage>
        <taxon>Bacteria</taxon>
        <taxon>Pseudomonadati</taxon>
        <taxon>Pseudomonadota</taxon>
        <taxon>Alphaproteobacteria</taxon>
        <taxon>Hyphomicrobiales</taxon>
        <taxon>Nitrobacteraceae</taxon>
        <taxon>Tardiphaga</taxon>
    </lineage>
</organism>
<dbReference type="SUPFAM" id="SSF46785">
    <property type="entry name" value="Winged helix' DNA-binding domain"/>
    <property type="match status" value="2"/>
</dbReference>
<feature type="domain" description="HTH lysR-type" evidence="6">
    <location>
        <begin position="1"/>
        <end position="58"/>
    </location>
</feature>
<feature type="domain" description="HTH lysR-type" evidence="6">
    <location>
        <begin position="97"/>
        <end position="154"/>
    </location>
</feature>
<evidence type="ECO:0000256" key="2">
    <source>
        <dbReference type="ARBA" id="ARBA00009437"/>
    </source>
</evidence>
<dbReference type="PANTHER" id="PTHR30346:SF28">
    <property type="entry name" value="HTH-TYPE TRANSCRIPTIONAL REGULATOR CYNR"/>
    <property type="match status" value="1"/>
</dbReference>
<dbReference type="GO" id="GO:0032993">
    <property type="term" value="C:protein-DNA complex"/>
    <property type="evidence" value="ECO:0007669"/>
    <property type="project" value="TreeGrafter"/>
</dbReference>
<keyword evidence="4" id="KW-0238">DNA-binding</keyword>
<gene>
    <name evidence="7" type="ORF">A4A58_09135</name>
</gene>
<dbReference type="Gene3D" id="3.40.190.290">
    <property type="match status" value="1"/>
</dbReference>
<dbReference type="PANTHER" id="PTHR30346">
    <property type="entry name" value="TRANSCRIPTIONAL DUAL REGULATOR HCAR-RELATED"/>
    <property type="match status" value="1"/>
</dbReference>
<comment type="similarity">
    <text evidence="2">Belongs to the LysR transcriptional regulatory family.</text>
</comment>
<protein>
    <recommendedName>
        <fullName evidence="6">HTH lysR-type domain-containing protein</fullName>
    </recommendedName>
</protein>
<dbReference type="SUPFAM" id="SSF53850">
    <property type="entry name" value="Periplasmic binding protein-like II"/>
    <property type="match status" value="1"/>
</dbReference>
<evidence type="ECO:0000256" key="1">
    <source>
        <dbReference type="ARBA" id="ARBA00003502"/>
    </source>
</evidence>
<evidence type="ECO:0000256" key="3">
    <source>
        <dbReference type="ARBA" id="ARBA00023015"/>
    </source>
</evidence>
<proteinExistence type="inferred from homology"/>
<dbReference type="CDD" id="cd05466">
    <property type="entry name" value="PBP2_LTTR_substrate"/>
    <property type="match status" value="1"/>
</dbReference>